<dbReference type="Pfam" id="PF13274">
    <property type="entry name" value="SocA_Panacea"/>
    <property type="match status" value="1"/>
</dbReference>
<name>A0A1F6FU31_9BACT</name>
<gene>
    <name evidence="3" type="ORF">A2592_01315</name>
</gene>
<dbReference type="Proteomes" id="UP000179230">
    <property type="component" value="Unassembled WGS sequence"/>
</dbReference>
<organism evidence="3 4">
    <name type="scientific">Candidatus Kaiserbacteria bacterium RIFOXYD1_FULL_42_15</name>
    <dbReference type="NCBI Taxonomy" id="1798532"/>
    <lineage>
        <taxon>Bacteria</taxon>
        <taxon>Candidatus Kaiseribacteriota</taxon>
    </lineage>
</organism>
<dbReference type="InterPro" id="IPR025272">
    <property type="entry name" value="SocA_Panacea"/>
</dbReference>
<dbReference type="GO" id="GO:0003677">
    <property type="term" value="F:DNA binding"/>
    <property type="evidence" value="ECO:0007669"/>
    <property type="project" value="UniProtKB-KW"/>
</dbReference>
<dbReference type="Pfam" id="PF01381">
    <property type="entry name" value="HTH_3"/>
    <property type="match status" value="1"/>
</dbReference>
<dbReference type="CDD" id="cd00093">
    <property type="entry name" value="HTH_XRE"/>
    <property type="match status" value="1"/>
</dbReference>
<proteinExistence type="predicted"/>
<dbReference type="EMBL" id="MFMT01000001">
    <property type="protein sequence ID" value="OGG89366.1"/>
    <property type="molecule type" value="Genomic_DNA"/>
</dbReference>
<protein>
    <recommendedName>
        <fullName evidence="2">HTH cro/C1-type domain-containing protein</fullName>
    </recommendedName>
</protein>
<dbReference type="AlphaFoldDB" id="A0A1F6FU31"/>
<dbReference type="PANTHER" id="PTHR46558">
    <property type="entry name" value="TRACRIPTIONAL REGULATORY PROTEIN-RELATED-RELATED"/>
    <property type="match status" value="1"/>
</dbReference>
<dbReference type="PROSITE" id="PS50943">
    <property type="entry name" value="HTH_CROC1"/>
    <property type="match status" value="1"/>
</dbReference>
<dbReference type="Gene3D" id="1.10.260.40">
    <property type="entry name" value="lambda repressor-like DNA-binding domains"/>
    <property type="match status" value="1"/>
</dbReference>
<feature type="domain" description="HTH cro/C1-type" evidence="2">
    <location>
        <begin position="9"/>
        <end position="63"/>
    </location>
</feature>
<reference evidence="3 4" key="1">
    <citation type="journal article" date="2016" name="Nat. Commun.">
        <title>Thousands of microbial genomes shed light on interconnected biogeochemical processes in an aquifer system.</title>
        <authorList>
            <person name="Anantharaman K."/>
            <person name="Brown C.T."/>
            <person name="Hug L.A."/>
            <person name="Sharon I."/>
            <person name="Castelle C.J."/>
            <person name="Probst A.J."/>
            <person name="Thomas B.C."/>
            <person name="Singh A."/>
            <person name="Wilkins M.J."/>
            <person name="Karaoz U."/>
            <person name="Brodie E.L."/>
            <person name="Williams K.H."/>
            <person name="Hubbard S.S."/>
            <person name="Banfield J.F."/>
        </authorList>
    </citation>
    <scope>NUCLEOTIDE SEQUENCE [LARGE SCALE GENOMIC DNA]</scope>
</reference>
<evidence type="ECO:0000256" key="1">
    <source>
        <dbReference type="ARBA" id="ARBA00023125"/>
    </source>
</evidence>
<dbReference type="InterPro" id="IPR001387">
    <property type="entry name" value="Cro/C1-type_HTH"/>
</dbReference>
<evidence type="ECO:0000313" key="4">
    <source>
        <dbReference type="Proteomes" id="UP000179230"/>
    </source>
</evidence>
<evidence type="ECO:0000313" key="3">
    <source>
        <dbReference type="EMBL" id="OGG89366.1"/>
    </source>
</evidence>
<dbReference type="PANTHER" id="PTHR46558:SF4">
    <property type="entry name" value="DNA-BIDING PHAGE PROTEIN"/>
    <property type="match status" value="1"/>
</dbReference>
<dbReference type="InterPro" id="IPR010982">
    <property type="entry name" value="Lambda_DNA-bd_dom_sf"/>
</dbReference>
<sequence length="231" mass="27035">MTTIYSSFLKDLREQRGLSQAEVATMIKMSRPSYVAVEKGTKELSLSEAVAIVHFFGITLDELLRVQTSNLSKYKQMLLAFLREAKNDEQVLKKTKLAKLLYLADFSWYYLHHESMSGMMYRKVDFGPVSDAYFRLLDEMEQQGELNIIQVIRDDYHMYEIEETRASQKIKLDLLTKDELKHIGKIWKKWADANTAEIVAFTHKQLPYVFAKDNEVVSYEVFTQENQSEIY</sequence>
<comment type="caution">
    <text evidence="3">The sequence shown here is derived from an EMBL/GenBank/DDBJ whole genome shotgun (WGS) entry which is preliminary data.</text>
</comment>
<dbReference type="SMART" id="SM00530">
    <property type="entry name" value="HTH_XRE"/>
    <property type="match status" value="1"/>
</dbReference>
<accession>A0A1F6FU31</accession>
<dbReference type="SUPFAM" id="SSF47413">
    <property type="entry name" value="lambda repressor-like DNA-binding domains"/>
    <property type="match status" value="1"/>
</dbReference>
<keyword evidence="1" id="KW-0238">DNA-binding</keyword>
<evidence type="ECO:0000259" key="2">
    <source>
        <dbReference type="PROSITE" id="PS50943"/>
    </source>
</evidence>